<dbReference type="InterPro" id="IPR001647">
    <property type="entry name" value="HTH_TetR"/>
</dbReference>
<evidence type="ECO:0000313" key="7">
    <source>
        <dbReference type="Proteomes" id="UP000614996"/>
    </source>
</evidence>
<dbReference type="PROSITE" id="PS50977">
    <property type="entry name" value="HTH_TETR_2"/>
    <property type="match status" value="1"/>
</dbReference>
<proteinExistence type="predicted"/>
<dbReference type="InterPro" id="IPR050109">
    <property type="entry name" value="HTH-type_TetR-like_transc_reg"/>
</dbReference>
<dbReference type="AlphaFoldDB" id="A0A8J4AG35"/>
<keyword evidence="7" id="KW-1185">Reference proteome</keyword>
<dbReference type="PRINTS" id="PR00455">
    <property type="entry name" value="HTHTETR"/>
</dbReference>
<dbReference type="SUPFAM" id="SSF48498">
    <property type="entry name" value="Tetracyclin repressor-like, C-terminal domain"/>
    <property type="match status" value="1"/>
</dbReference>
<dbReference type="PANTHER" id="PTHR30055">
    <property type="entry name" value="HTH-TYPE TRANSCRIPTIONAL REGULATOR RUTR"/>
    <property type="match status" value="1"/>
</dbReference>
<evidence type="ECO:0000256" key="4">
    <source>
        <dbReference type="PROSITE-ProRule" id="PRU00335"/>
    </source>
</evidence>
<feature type="domain" description="HTH tetR-type" evidence="5">
    <location>
        <begin position="12"/>
        <end position="72"/>
    </location>
</feature>
<protein>
    <submittedName>
        <fullName evidence="6">TetR family transcriptional regulator</fullName>
    </submittedName>
</protein>
<evidence type="ECO:0000256" key="1">
    <source>
        <dbReference type="ARBA" id="ARBA00023015"/>
    </source>
</evidence>
<dbReference type="GO" id="GO:0000976">
    <property type="term" value="F:transcription cis-regulatory region binding"/>
    <property type="evidence" value="ECO:0007669"/>
    <property type="project" value="TreeGrafter"/>
</dbReference>
<dbReference type="Gene3D" id="1.10.357.10">
    <property type="entry name" value="Tetracycline Repressor, domain 2"/>
    <property type="match status" value="1"/>
</dbReference>
<dbReference type="RefSeq" id="WP_207126724.1">
    <property type="nucleotide sequence ID" value="NZ_BOPO01000084.1"/>
</dbReference>
<keyword evidence="2 4" id="KW-0238">DNA-binding</keyword>
<gene>
    <name evidence="6" type="ORF">NUM_42760</name>
</gene>
<reference evidence="7" key="1">
    <citation type="journal article" date="2021" name="Int. J. Syst. Evol. Microbiol.">
        <title>Actinocatenispora comari sp. nov., an endophytic actinomycete isolated from aerial parts of Comarum salesowianum.</title>
        <authorList>
            <person name="Oyunbileg N."/>
            <person name="Iizaka Y."/>
            <person name="Hamada M."/>
            <person name="Davaapurev B.O."/>
            <person name="Fukumoto A."/>
            <person name="Tsetseg B."/>
            <person name="Kato F."/>
            <person name="Tamura T."/>
            <person name="Batkhuu J."/>
            <person name="Anzai Y."/>
        </authorList>
    </citation>
    <scope>NUCLEOTIDE SEQUENCE [LARGE SCALE GENOMIC DNA]</scope>
    <source>
        <strain evidence="7">NUM-2625</strain>
    </source>
</reference>
<dbReference type="PANTHER" id="PTHR30055:SF234">
    <property type="entry name" value="HTH-TYPE TRANSCRIPTIONAL REGULATOR BETI"/>
    <property type="match status" value="1"/>
</dbReference>
<dbReference type="InterPro" id="IPR025996">
    <property type="entry name" value="MT1864/Rv1816-like_C"/>
</dbReference>
<dbReference type="SUPFAM" id="SSF46689">
    <property type="entry name" value="Homeodomain-like"/>
    <property type="match status" value="1"/>
</dbReference>
<name>A0A8J4AG35_9ACTN</name>
<evidence type="ECO:0000313" key="6">
    <source>
        <dbReference type="EMBL" id="GIL29022.1"/>
    </source>
</evidence>
<evidence type="ECO:0000256" key="3">
    <source>
        <dbReference type="ARBA" id="ARBA00023163"/>
    </source>
</evidence>
<accession>A0A8J4AG35</accession>
<dbReference type="InterPro" id="IPR036271">
    <property type="entry name" value="Tet_transcr_reg_TetR-rel_C_sf"/>
</dbReference>
<evidence type="ECO:0000256" key="2">
    <source>
        <dbReference type="ARBA" id="ARBA00023125"/>
    </source>
</evidence>
<keyword evidence="1" id="KW-0805">Transcription regulation</keyword>
<keyword evidence="3" id="KW-0804">Transcription</keyword>
<sequence>MVEKATSSYHHGDLPATLVRSAMEMLDEDGDVELSLRAVARRAGVSSGAPYRHFPDRISLLSAIAAVGYRELMAELVARHPEPKTAADLGDLAVGYVEFALARGGLFRVMFAEGCDRTSPDRVAAVEAVHAYLGAAVGRIFETDNPSALATGLWSVVHGLAFLHLDGKLDTSSQQGIRDRVRQAVMALVSAKLA</sequence>
<dbReference type="InterPro" id="IPR009057">
    <property type="entry name" value="Homeodomain-like_sf"/>
</dbReference>
<evidence type="ECO:0000259" key="5">
    <source>
        <dbReference type="PROSITE" id="PS50977"/>
    </source>
</evidence>
<organism evidence="6 7">
    <name type="scientific">Actinocatenispora comari</name>
    <dbReference type="NCBI Taxonomy" id="2807577"/>
    <lineage>
        <taxon>Bacteria</taxon>
        <taxon>Bacillati</taxon>
        <taxon>Actinomycetota</taxon>
        <taxon>Actinomycetes</taxon>
        <taxon>Micromonosporales</taxon>
        <taxon>Micromonosporaceae</taxon>
        <taxon>Actinocatenispora</taxon>
    </lineage>
</organism>
<comment type="caution">
    <text evidence="6">The sequence shown here is derived from an EMBL/GenBank/DDBJ whole genome shotgun (WGS) entry which is preliminary data.</text>
</comment>
<dbReference type="Pfam" id="PF13305">
    <property type="entry name" value="TetR_C_33"/>
    <property type="match status" value="1"/>
</dbReference>
<dbReference type="Proteomes" id="UP000614996">
    <property type="component" value="Unassembled WGS sequence"/>
</dbReference>
<feature type="DNA-binding region" description="H-T-H motif" evidence="4">
    <location>
        <begin position="35"/>
        <end position="54"/>
    </location>
</feature>
<dbReference type="EMBL" id="BOPO01000084">
    <property type="protein sequence ID" value="GIL29022.1"/>
    <property type="molecule type" value="Genomic_DNA"/>
</dbReference>
<dbReference type="GO" id="GO:0003700">
    <property type="term" value="F:DNA-binding transcription factor activity"/>
    <property type="evidence" value="ECO:0007669"/>
    <property type="project" value="TreeGrafter"/>
</dbReference>
<dbReference type="Pfam" id="PF00440">
    <property type="entry name" value="TetR_N"/>
    <property type="match status" value="1"/>
</dbReference>